<evidence type="ECO:0000313" key="1">
    <source>
        <dbReference type="EMBL" id="PAU68607.1"/>
    </source>
</evidence>
<dbReference type="Proteomes" id="UP000217986">
    <property type="component" value="Unassembled WGS sequence"/>
</dbReference>
<dbReference type="OrthoDB" id="981635at2"/>
<proteinExistence type="predicted"/>
<reference evidence="1 2" key="1">
    <citation type="journal article" date="2017" name="ISME J.">
        <title>Unveiling bifidobacterial biogeography across the mammalian branch of the tree of life.</title>
        <authorList>
            <person name="Milani C."/>
            <person name="Mangifesta M."/>
            <person name="Mancabelli L."/>
            <person name="Lugli G.A."/>
            <person name="James K."/>
            <person name="Duranti S."/>
            <person name="Turroni F."/>
            <person name="Ferrario C."/>
            <person name="Ossiprandi M.C."/>
            <person name="van Sinderen D."/>
            <person name="Ventura M."/>
        </authorList>
    </citation>
    <scope>NUCLEOTIDE SEQUENCE [LARGE SCALE GENOMIC DNA]</scope>
    <source>
        <strain evidence="1 2">70</strain>
    </source>
</reference>
<comment type="caution">
    <text evidence="1">The sequence shown here is derived from an EMBL/GenBank/DDBJ whole genome shotgun (WGS) entry which is preliminary data.</text>
</comment>
<dbReference type="InterPro" id="IPR023137">
    <property type="entry name" value="BrxA_sf"/>
</dbReference>
<keyword evidence="2" id="KW-1185">Reference proteome</keyword>
<name>A0A2A2EHZ6_9BIFI</name>
<dbReference type="InterPro" id="IPR014948">
    <property type="entry name" value="BrxA"/>
</dbReference>
<dbReference type="Pfam" id="PF08849">
    <property type="entry name" value="BrxA"/>
    <property type="match status" value="1"/>
</dbReference>
<evidence type="ECO:0000313" key="2">
    <source>
        <dbReference type="Proteomes" id="UP000217986"/>
    </source>
</evidence>
<protein>
    <recommendedName>
        <fullName evidence="3">DUF1819 family protein</fullName>
    </recommendedName>
</protein>
<dbReference type="AlphaFoldDB" id="A0A2A2EHZ6"/>
<dbReference type="Gene3D" id="1.10.3540.10">
    <property type="entry name" value="uncharacterized protein from magnetospirillum magneticum domain"/>
    <property type="match status" value="1"/>
</dbReference>
<evidence type="ECO:0008006" key="3">
    <source>
        <dbReference type="Google" id="ProtNLM"/>
    </source>
</evidence>
<dbReference type="EMBL" id="MVOG01000028">
    <property type="protein sequence ID" value="PAU68607.1"/>
    <property type="molecule type" value="Genomic_DNA"/>
</dbReference>
<gene>
    <name evidence="1" type="ORF">B1400_1406</name>
</gene>
<organism evidence="1 2">
    <name type="scientific">Bifidobacterium italicum</name>
    <dbReference type="NCBI Taxonomy" id="1960968"/>
    <lineage>
        <taxon>Bacteria</taxon>
        <taxon>Bacillati</taxon>
        <taxon>Actinomycetota</taxon>
        <taxon>Actinomycetes</taxon>
        <taxon>Bifidobacteriales</taxon>
        <taxon>Bifidobacteriaceae</taxon>
        <taxon>Bifidobacterium</taxon>
    </lineage>
</organism>
<dbReference type="RefSeq" id="WP_157909658.1">
    <property type="nucleotide sequence ID" value="NZ_MVOG01000028.1"/>
</dbReference>
<accession>A0A2A2EHZ6</accession>
<sequence>MQERWGVEREQQDTRYRLSFTVGGLLMPQGVVCARRFVDSRPQPDVPNVPVGAAIVSIRDEVVDSNMLAIRTVSANRRVTAEVCKRLSALSYAELALLASDAVSPQDRRYLMWIAMCRYYLFVGEFASEVLRERFLLGETISHADYDRFVLNKALWHPELESVSAATASKLRGNVFKAMREAGLVEGDPRGVCSIVPAVFGSLLAALEGPDSAASSFFPSRGPMN</sequence>